<dbReference type="RefSeq" id="XP_007323823.1">
    <property type="nucleotide sequence ID" value="XM_007323761.1"/>
</dbReference>
<feature type="region of interest" description="Disordered" evidence="1">
    <location>
        <begin position="266"/>
        <end position="288"/>
    </location>
</feature>
<dbReference type="KEGG" id="sla:SERLADRAFT_479395"/>
<dbReference type="EMBL" id="GL945443">
    <property type="protein sequence ID" value="EGO19690.1"/>
    <property type="molecule type" value="Genomic_DNA"/>
</dbReference>
<evidence type="ECO:0000259" key="3">
    <source>
        <dbReference type="Pfam" id="PF20152"/>
    </source>
</evidence>
<feature type="transmembrane region" description="Helical" evidence="2">
    <location>
        <begin position="168"/>
        <end position="187"/>
    </location>
</feature>
<sequence>MDGLSRLCLACSIYPSVEGQLSPLSCGGYPSAPEPVWSYVGLSALTGLISSMVHGFFCWRLWVISKSFIVPCLVMMISLLQCIMVIYDAVHSISEVEQIEVGVGVSYNPQQTDYLGGTSAAWGDYLWLGGSLVCDLIITIQTTRLLFKNKSASEFKKTKSLLTKLIKLTIETGMVTSVATLVELMMAVKLPAFYHFLIFYSLSKLYANCMMATLNARLVLRSDTDQLQVTTALFEAPHRNEALSSPLRFRQECQQCRCRIANSVADDEPKPFSESEDIGSRDHETLPTFSRSTFRGSEIIIIEPPLSESSTED</sequence>
<gene>
    <name evidence="4" type="ORF">SERLADRAFT_479395</name>
</gene>
<keyword evidence="2" id="KW-1133">Transmembrane helix</keyword>
<dbReference type="AlphaFoldDB" id="F8PBQ2"/>
<dbReference type="Proteomes" id="UP000008064">
    <property type="component" value="Unassembled WGS sequence"/>
</dbReference>
<dbReference type="PANTHER" id="PTHR40465:SF1">
    <property type="entry name" value="DUF6534 DOMAIN-CONTAINING PROTEIN"/>
    <property type="match status" value="1"/>
</dbReference>
<evidence type="ECO:0000313" key="4">
    <source>
        <dbReference type="EMBL" id="EGO19690.1"/>
    </source>
</evidence>
<name>F8PBQ2_SERL9</name>
<evidence type="ECO:0000256" key="1">
    <source>
        <dbReference type="SAM" id="MobiDB-lite"/>
    </source>
</evidence>
<feature type="compositionally biased region" description="Basic and acidic residues" evidence="1">
    <location>
        <begin position="267"/>
        <end position="285"/>
    </location>
</feature>
<evidence type="ECO:0000256" key="2">
    <source>
        <dbReference type="SAM" id="Phobius"/>
    </source>
</evidence>
<keyword evidence="2" id="KW-0472">Membrane</keyword>
<dbReference type="GeneID" id="18821346"/>
<dbReference type="InterPro" id="IPR045339">
    <property type="entry name" value="DUF6534"/>
</dbReference>
<feature type="transmembrane region" description="Helical" evidence="2">
    <location>
        <begin position="125"/>
        <end position="147"/>
    </location>
</feature>
<feature type="transmembrane region" description="Helical" evidence="2">
    <location>
        <begin position="35"/>
        <end position="56"/>
    </location>
</feature>
<dbReference type="HOGENOM" id="CLU_046025_9_0_1"/>
<accession>F8PBQ2</accession>
<dbReference type="OrthoDB" id="2681808at2759"/>
<proteinExistence type="predicted"/>
<organism>
    <name type="scientific">Serpula lacrymans var. lacrymans (strain S7.9)</name>
    <name type="common">Dry rot fungus</name>
    <dbReference type="NCBI Taxonomy" id="578457"/>
    <lineage>
        <taxon>Eukaryota</taxon>
        <taxon>Fungi</taxon>
        <taxon>Dikarya</taxon>
        <taxon>Basidiomycota</taxon>
        <taxon>Agaricomycotina</taxon>
        <taxon>Agaricomycetes</taxon>
        <taxon>Agaricomycetidae</taxon>
        <taxon>Boletales</taxon>
        <taxon>Coniophorineae</taxon>
        <taxon>Serpulaceae</taxon>
        <taxon>Serpula</taxon>
    </lineage>
</organism>
<feature type="domain" description="DUF6534" evidence="3">
    <location>
        <begin position="131"/>
        <end position="217"/>
    </location>
</feature>
<reference evidence="4" key="1">
    <citation type="submission" date="2011-04" db="EMBL/GenBank/DDBJ databases">
        <title>Evolution of plant cell wall degrading machinery underlies the functional diversity of forest fungi.</title>
        <authorList>
            <consortium name="US DOE Joint Genome Institute (JGI-PGF)"/>
            <person name="Eastwood D.C."/>
            <person name="Floudas D."/>
            <person name="Binder M."/>
            <person name="Majcherczyk A."/>
            <person name="Schneider P."/>
            <person name="Aerts A."/>
            <person name="Asiegbu F.O."/>
            <person name="Baker S.E."/>
            <person name="Barry K."/>
            <person name="Bendiksby M."/>
            <person name="Blumentritt M."/>
            <person name="Coutinho P.M."/>
            <person name="Cullen D."/>
            <person name="Cullen D."/>
            <person name="Gathman A."/>
            <person name="Goodell B."/>
            <person name="Henrissat B."/>
            <person name="Ihrmark K."/>
            <person name="Kauserud H."/>
            <person name="Kohler A."/>
            <person name="LaButti K."/>
            <person name="Lapidus A."/>
            <person name="Lavin J.L."/>
            <person name="Lee Y.-H."/>
            <person name="Lindquist E."/>
            <person name="Lilly W."/>
            <person name="Lucas S."/>
            <person name="Morin E."/>
            <person name="Murat C."/>
            <person name="Oguiza J.A."/>
            <person name="Park J."/>
            <person name="Pisabarro A.G."/>
            <person name="Riley R."/>
            <person name="Rosling A."/>
            <person name="Salamov A."/>
            <person name="Schmidt O."/>
            <person name="Schmutz J."/>
            <person name="Skrede I."/>
            <person name="Stenlid J."/>
            <person name="Wiebenga A."/>
            <person name="Xie X."/>
            <person name="Kues U."/>
            <person name="Hibbett D.S."/>
            <person name="Hoffmeister D."/>
            <person name="Hogberg N."/>
            <person name="Martin F."/>
            <person name="Grigoriev I.V."/>
            <person name="Watkinson S.C."/>
        </authorList>
    </citation>
    <scope>NUCLEOTIDE SEQUENCE</scope>
    <source>
        <strain evidence="4">S7.9</strain>
    </source>
</reference>
<protein>
    <recommendedName>
        <fullName evidence="3">DUF6534 domain-containing protein</fullName>
    </recommendedName>
</protein>
<feature type="transmembrane region" description="Helical" evidence="2">
    <location>
        <begin position="193"/>
        <end position="214"/>
    </location>
</feature>
<feature type="transmembrane region" description="Helical" evidence="2">
    <location>
        <begin position="68"/>
        <end position="87"/>
    </location>
</feature>
<dbReference type="PANTHER" id="PTHR40465">
    <property type="entry name" value="CHROMOSOME 1, WHOLE GENOME SHOTGUN SEQUENCE"/>
    <property type="match status" value="1"/>
</dbReference>
<keyword evidence="2" id="KW-0812">Transmembrane</keyword>
<dbReference type="Pfam" id="PF20152">
    <property type="entry name" value="DUF6534"/>
    <property type="match status" value="1"/>
</dbReference>